<dbReference type="PANTHER" id="PTHR17223:SF0">
    <property type="entry name" value="PARATHYROID HORMONE-RELATED PROTEIN"/>
    <property type="match status" value="1"/>
</dbReference>
<comment type="similarity">
    <text evidence="2">Belongs to the parathyroid hormone family.</text>
</comment>
<organism evidence="6 7">
    <name type="scientific">Synaphobranchus kaupii</name>
    <name type="common">Kaup's arrowtooth eel</name>
    <dbReference type="NCBI Taxonomy" id="118154"/>
    <lineage>
        <taxon>Eukaryota</taxon>
        <taxon>Metazoa</taxon>
        <taxon>Chordata</taxon>
        <taxon>Craniata</taxon>
        <taxon>Vertebrata</taxon>
        <taxon>Euteleostomi</taxon>
        <taxon>Actinopterygii</taxon>
        <taxon>Neopterygii</taxon>
        <taxon>Teleostei</taxon>
        <taxon>Anguilliformes</taxon>
        <taxon>Synaphobranchidae</taxon>
        <taxon>Synaphobranchus</taxon>
    </lineage>
</organism>
<reference evidence="6" key="1">
    <citation type="journal article" date="2023" name="Science">
        <title>Genome structures resolve the early diversification of teleost fishes.</title>
        <authorList>
            <person name="Parey E."/>
            <person name="Louis A."/>
            <person name="Montfort J."/>
            <person name="Bouchez O."/>
            <person name="Roques C."/>
            <person name="Iampietro C."/>
            <person name="Lluch J."/>
            <person name="Castinel A."/>
            <person name="Donnadieu C."/>
            <person name="Desvignes T."/>
            <person name="Floi Bucao C."/>
            <person name="Jouanno E."/>
            <person name="Wen M."/>
            <person name="Mejri S."/>
            <person name="Dirks R."/>
            <person name="Jansen H."/>
            <person name="Henkel C."/>
            <person name="Chen W.J."/>
            <person name="Zahm M."/>
            <person name="Cabau C."/>
            <person name="Klopp C."/>
            <person name="Thompson A.W."/>
            <person name="Robinson-Rechavi M."/>
            <person name="Braasch I."/>
            <person name="Lecointre G."/>
            <person name="Bobe J."/>
            <person name="Postlethwait J.H."/>
            <person name="Berthelot C."/>
            <person name="Roest Crollius H."/>
            <person name="Guiguen Y."/>
        </authorList>
    </citation>
    <scope>NUCLEOTIDE SEQUENCE</scope>
    <source>
        <strain evidence="6">WJC10195</strain>
    </source>
</reference>
<evidence type="ECO:0000256" key="5">
    <source>
        <dbReference type="ARBA" id="ARBA00022702"/>
    </source>
</evidence>
<dbReference type="InterPro" id="IPR001415">
    <property type="entry name" value="PTH/PTH-rel"/>
</dbReference>
<keyword evidence="3" id="KW-0964">Secreted</keyword>
<dbReference type="GO" id="GO:0030282">
    <property type="term" value="P:bone mineralization"/>
    <property type="evidence" value="ECO:0007669"/>
    <property type="project" value="InterPro"/>
</dbReference>
<comment type="subcellular location">
    <subcellularLocation>
        <location evidence="1">Secreted</location>
    </subcellularLocation>
</comment>
<evidence type="ECO:0008006" key="8">
    <source>
        <dbReference type="Google" id="ProtNLM"/>
    </source>
</evidence>
<evidence type="ECO:0000313" key="6">
    <source>
        <dbReference type="EMBL" id="KAJ8360698.1"/>
    </source>
</evidence>
<dbReference type="PANTHER" id="PTHR17223">
    <property type="entry name" value="PARATHYROID HORMONE-RELATED"/>
    <property type="match status" value="1"/>
</dbReference>
<dbReference type="EMBL" id="JAINUF010000005">
    <property type="protein sequence ID" value="KAJ8360698.1"/>
    <property type="molecule type" value="Genomic_DNA"/>
</dbReference>
<dbReference type="Proteomes" id="UP001152622">
    <property type="component" value="Chromosome 5"/>
</dbReference>
<dbReference type="SMART" id="SM00087">
    <property type="entry name" value="PTH"/>
    <property type="match status" value="1"/>
</dbReference>
<comment type="caution">
    <text evidence="6">The sequence shown here is derived from an EMBL/GenBank/DDBJ whole genome shotgun (WGS) entry which is preliminary data.</text>
</comment>
<dbReference type="InterPro" id="IPR003626">
    <property type="entry name" value="PTH-rel"/>
</dbReference>
<proteinExistence type="inferred from homology"/>
<dbReference type="GO" id="GO:0005576">
    <property type="term" value="C:extracellular region"/>
    <property type="evidence" value="ECO:0007669"/>
    <property type="project" value="UniProtKB-SubCell"/>
</dbReference>
<keyword evidence="4" id="KW-0165">Cleavage on pair of basic residues</keyword>
<sequence>MRVSEKHIQSMAVMVIIVFSFIRCQENERRAVTEHQLMHDRGRTVESLKRLIWLSNAMEGLHTAQRRTPELDYDPTYRRSEATQQFLSHLERWVKGSTEGFACCKCFGALTTNPTSPAFPYLRNSPR</sequence>
<dbReference type="AlphaFoldDB" id="A0A9Q1FKK1"/>
<name>A0A9Q1FKK1_SYNKA</name>
<keyword evidence="5" id="KW-0372">Hormone</keyword>
<accession>A0A9Q1FKK1</accession>
<dbReference type="GO" id="GO:0005179">
    <property type="term" value="F:hormone activity"/>
    <property type="evidence" value="ECO:0007669"/>
    <property type="project" value="UniProtKB-KW"/>
</dbReference>
<evidence type="ECO:0000313" key="7">
    <source>
        <dbReference type="Proteomes" id="UP001152622"/>
    </source>
</evidence>
<gene>
    <name evidence="6" type="ORF">SKAU_G00172230</name>
</gene>
<evidence type="ECO:0000256" key="3">
    <source>
        <dbReference type="ARBA" id="ARBA00022525"/>
    </source>
</evidence>
<dbReference type="Pfam" id="PF01279">
    <property type="entry name" value="Parathyroid"/>
    <property type="match status" value="1"/>
</dbReference>
<dbReference type="OrthoDB" id="8553405at2759"/>
<evidence type="ECO:0000256" key="2">
    <source>
        <dbReference type="ARBA" id="ARBA00006307"/>
    </source>
</evidence>
<protein>
    <recommendedName>
        <fullName evidence="8">Parathyroid hormone 4</fullName>
    </recommendedName>
</protein>
<evidence type="ECO:0000256" key="1">
    <source>
        <dbReference type="ARBA" id="ARBA00004613"/>
    </source>
</evidence>
<evidence type="ECO:0000256" key="4">
    <source>
        <dbReference type="ARBA" id="ARBA00022685"/>
    </source>
</evidence>
<keyword evidence="7" id="KW-1185">Reference proteome</keyword>